<keyword evidence="3" id="KW-1185">Reference proteome</keyword>
<dbReference type="AlphaFoldDB" id="A0A1C0U008"/>
<evidence type="ECO:0000313" key="2">
    <source>
        <dbReference type="EMBL" id="OCQ51249.1"/>
    </source>
</evidence>
<keyword evidence="1" id="KW-0472">Membrane</keyword>
<evidence type="ECO:0000313" key="3">
    <source>
        <dbReference type="Proteomes" id="UP000093476"/>
    </source>
</evidence>
<keyword evidence="1" id="KW-0812">Transmembrane</keyword>
<proteinExistence type="predicted"/>
<dbReference type="Proteomes" id="UP000093476">
    <property type="component" value="Unassembled WGS sequence"/>
</dbReference>
<reference evidence="2 3" key="1">
    <citation type="submission" date="2015-12" db="EMBL/GenBank/DDBJ databases">
        <title>Genome comparisons provide insights into the role of secondary metabolites in the pathogenic phase of the Photorhabdus life cycle.</title>
        <authorList>
            <person name="Tobias N.J."/>
            <person name="Mishra B."/>
            <person name="Gupta D.K."/>
            <person name="Thines M."/>
            <person name="Stinear T.P."/>
            <person name="Bode H.B."/>
        </authorList>
    </citation>
    <scope>NUCLEOTIDE SEQUENCE [LARGE SCALE GENOMIC DNA]</scope>
    <source>
        <strain evidence="2 3">PB68.1</strain>
    </source>
</reference>
<organism evidence="2 3">
    <name type="scientific">Photorhabdus australis subsp. thailandensis</name>
    <dbReference type="NCBI Taxonomy" id="2805096"/>
    <lineage>
        <taxon>Bacteria</taxon>
        <taxon>Pseudomonadati</taxon>
        <taxon>Pseudomonadota</taxon>
        <taxon>Gammaproteobacteria</taxon>
        <taxon>Enterobacterales</taxon>
        <taxon>Morganellaceae</taxon>
        <taxon>Photorhabdus</taxon>
    </lineage>
</organism>
<name>A0A1C0U008_9GAMM</name>
<feature type="transmembrane region" description="Helical" evidence="1">
    <location>
        <begin position="45"/>
        <end position="63"/>
    </location>
</feature>
<sequence>MCIFEDMRKLNNIKLCLSSSFVSINISERNKNHIKEQVNLCVSRCNQYLIMLVIILVTLFYYYKIIYNEANCNL</sequence>
<gene>
    <name evidence="2" type="ORF">Ppb6_03470</name>
</gene>
<accession>A0A1C0U008</accession>
<dbReference type="EMBL" id="LOMY01000165">
    <property type="protein sequence ID" value="OCQ51249.1"/>
    <property type="molecule type" value="Genomic_DNA"/>
</dbReference>
<protein>
    <submittedName>
        <fullName evidence="2">Uncharacterized protein</fullName>
    </submittedName>
</protein>
<evidence type="ECO:0000256" key="1">
    <source>
        <dbReference type="SAM" id="Phobius"/>
    </source>
</evidence>
<keyword evidence="1" id="KW-1133">Transmembrane helix</keyword>
<comment type="caution">
    <text evidence="2">The sequence shown here is derived from an EMBL/GenBank/DDBJ whole genome shotgun (WGS) entry which is preliminary data.</text>
</comment>